<dbReference type="Proteomes" id="UP000595437">
    <property type="component" value="Chromosome 18"/>
</dbReference>
<name>A0A7T8GPB9_CALRO</name>
<protein>
    <submittedName>
        <fullName evidence="2">Neurogenic locus Notch proteinlike</fullName>
    </submittedName>
</protein>
<dbReference type="AlphaFoldDB" id="A0A7T8GPB9"/>
<gene>
    <name evidence="2" type="ORF">FKW44_023443</name>
</gene>
<feature type="compositionally biased region" description="Polar residues" evidence="1">
    <location>
        <begin position="1"/>
        <end position="12"/>
    </location>
</feature>
<proteinExistence type="predicted"/>
<evidence type="ECO:0000313" key="3">
    <source>
        <dbReference type="Proteomes" id="UP000595437"/>
    </source>
</evidence>
<feature type="compositionally biased region" description="Polar residues" evidence="1">
    <location>
        <begin position="24"/>
        <end position="37"/>
    </location>
</feature>
<keyword evidence="3" id="KW-1185">Reference proteome</keyword>
<sequence length="108" mass="12180">MGGHHTTGTNKRGASKRKIKEEFGSNTLPRQPSNTRKPSVKKSTKKSIAELDMLLTPEVNHHYKEEPNHNPSNITNTRAITHIRPATKPLYWAAHFIRSKEACQDSPV</sequence>
<feature type="region of interest" description="Disordered" evidence="1">
    <location>
        <begin position="1"/>
        <end position="46"/>
    </location>
</feature>
<dbReference type="EMBL" id="CP045907">
    <property type="protein sequence ID" value="QQP35272.1"/>
    <property type="molecule type" value="Genomic_DNA"/>
</dbReference>
<reference evidence="3" key="1">
    <citation type="submission" date="2021-01" db="EMBL/GenBank/DDBJ databases">
        <title>Caligus Genome Assembly.</title>
        <authorList>
            <person name="Gallardo-Escarate C."/>
        </authorList>
    </citation>
    <scope>NUCLEOTIDE SEQUENCE [LARGE SCALE GENOMIC DNA]</scope>
</reference>
<evidence type="ECO:0000256" key="1">
    <source>
        <dbReference type="SAM" id="MobiDB-lite"/>
    </source>
</evidence>
<accession>A0A7T8GPB9</accession>
<organism evidence="2 3">
    <name type="scientific">Caligus rogercresseyi</name>
    <name type="common">Sea louse</name>
    <dbReference type="NCBI Taxonomy" id="217165"/>
    <lineage>
        <taxon>Eukaryota</taxon>
        <taxon>Metazoa</taxon>
        <taxon>Ecdysozoa</taxon>
        <taxon>Arthropoda</taxon>
        <taxon>Crustacea</taxon>
        <taxon>Multicrustacea</taxon>
        <taxon>Hexanauplia</taxon>
        <taxon>Copepoda</taxon>
        <taxon>Siphonostomatoida</taxon>
        <taxon>Caligidae</taxon>
        <taxon>Caligus</taxon>
    </lineage>
</organism>
<evidence type="ECO:0000313" key="2">
    <source>
        <dbReference type="EMBL" id="QQP35272.1"/>
    </source>
</evidence>